<dbReference type="AlphaFoldDB" id="A0AAW9PZD1"/>
<dbReference type="GO" id="GO:0009252">
    <property type="term" value="P:peptidoglycan biosynthetic process"/>
    <property type="evidence" value="ECO:0007669"/>
    <property type="project" value="UniProtKB-UniRule"/>
</dbReference>
<dbReference type="HAMAP" id="MF_02065">
    <property type="entry name" value="MltG"/>
    <property type="match status" value="1"/>
</dbReference>
<dbReference type="GO" id="GO:0005886">
    <property type="term" value="C:plasma membrane"/>
    <property type="evidence" value="ECO:0007669"/>
    <property type="project" value="UniProtKB-SubCell"/>
</dbReference>
<dbReference type="EC" id="4.2.2.29" evidence="7"/>
<dbReference type="NCBIfam" id="TIGR00247">
    <property type="entry name" value="endolytic transglycosylase MltG"/>
    <property type="match status" value="1"/>
</dbReference>
<evidence type="ECO:0000256" key="1">
    <source>
        <dbReference type="ARBA" id="ARBA00022475"/>
    </source>
</evidence>
<keyword evidence="5 7" id="KW-0456">Lyase</keyword>
<protein>
    <recommendedName>
        <fullName evidence="7">Endolytic murein transglycosylase</fullName>
        <ecNumber evidence="7">4.2.2.29</ecNumber>
    </recommendedName>
    <alternativeName>
        <fullName evidence="7">Peptidoglycan lytic transglycosylase</fullName>
    </alternativeName>
    <alternativeName>
        <fullName evidence="7">Peptidoglycan polymerization terminase</fullName>
    </alternativeName>
</protein>
<evidence type="ECO:0000313" key="8">
    <source>
        <dbReference type="EMBL" id="MEE3717738.1"/>
    </source>
</evidence>
<proteinExistence type="inferred from homology"/>
<dbReference type="Proteomes" id="UP001333818">
    <property type="component" value="Unassembled WGS sequence"/>
</dbReference>
<evidence type="ECO:0000256" key="6">
    <source>
        <dbReference type="ARBA" id="ARBA00023316"/>
    </source>
</evidence>
<dbReference type="GO" id="GO:0008932">
    <property type="term" value="F:lytic endotransglycosylase activity"/>
    <property type="evidence" value="ECO:0007669"/>
    <property type="project" value="UniProtKB-UniRule"/>
</dbReference>
<comment type="catalytic activity">
    <reaction evidence="7">
        <text>a peptidoglycan chain = a peptidoglycan chain with N-acetyl-1,6-anhydromuramyl-[peptide] at the reducing end + a peptidoglycan chain with N-acetylglucosamine at the non-reducing end.</text>
        <dbReference type="EC" id="4.2.2.29"/>
    </reaction>
</comment>
<dbReference type="PANTHER" id="PTHR30518:SF2">
    <property type="entry name" value="ENDOLYTIC MUREIN TRANSGLYCOSYLASE"/>
    <property type="match status" value="1"/>
</dbReference>
<feature type="site" description="Important for catalytic activity" evidence="7">
    <location>
        <position position="236"/>
    </location>
</feature>
<dbReference type="RefSeq" id="WP_330484169.1">
    <property type="nucleotide sequence ID" value="NZ_JAZBJZ010000051.1"/>
</dbReference>
<keyword evidence="6 7" id="KW-0961">Cell wall biogenesis/degradation</keyword>
<evidence type="ECO:0000256" key="4">
    <source>
        <dbReference type="ARBA" id="ARBA00023136"/>
    </source>
</evidence>
<feature type="transmembrane region" description="Helical" evidence="7">
    <location>
        <begin position="12"/>
        <end position="35"/>
    </location>
</feature>
<dbReference type="CDD" id="cd08010">
    <property type="entry name" value="MltG_like"/>
    <property type="match status" value="1"/>
</dbReference>
<dbReference type="PANTHER" id="PTHR30518">
    <property type="entry name" value="ENDOLYTIC MUREIN TRANSGLYCOSYLASE"/>
    <property type="match status" value="1"/>
</dbReference>
<dbReference type="GO" id="GO:0071555">
    <property type="term" value="P:cell wall organization"/>
    <property type="evidence" value="ECO:0007669"/>
    <property type="project" value="UniProtKB-KW"/>
</dbReference>
<comment type="caution">
    <text evidence="8">The sequence shown here is derived from an EMBL/GenBank/DDBJ whole genome shotgun (WGS) entry which is preliminary data.</text>
</comment>
<accession>A0AAW9PZD1</accession>
<reference evidence="8" key="1">
    <citation type="submission" date="2024-01" db="EMBL/GenBank/DDBJ databases">
        <title>Bank of Algae and Cyanobacteria of the Azores (BACA) strain genomes.</title>
        <authorList>
            <person name="Luz R."/>
            <person name="Cordeiro R."/>
            <person name="Fonseca A."/>
            <person name="Goncalves V."/>
        </authorList>
    </citation>
    <scope>NUCLEOTIDE SEQUENCE</scope>
    <source>
        <strain evidence="8">BACA0141</strain>
    </source>
</reference>
<comment type="subcellular location">
    <subcellularLocation>
        <location evidence="7">Cell membrane</location>
        <topology evidence="7">Single-pass membrane protein</topology>
    </subcellularLocation>
</comment>
<dbReference type="Gene3D" id="3.30.160.60">
    <property type="entry name" value="Classic Zinc Finger"/>
    <property type="match status" value="1"/>
</dbReference>
<dbReference type="EMBL" id="JAZBJZ010000051">
    <property type="protein sequence ID" value="MEE3717738.1"/>
    <property type="molecule type" value="Genomic_DNA"/>
</dbReference>
<keyword evidence="3 7" id="KW-1133">Transmembrane helix</keyword>
<evidence type="ECO:0000256" key="7">
    <source>
        <dbReference type="HAMAP-Rule" id="MF_02065"/>
    </source>
</evidence>
<sequence length="361" mass="40937">MQKTQKKKPSWWFYGVFLPLTLLLSGWGSSLWWLWASGAPSNTVSTSVRIKIPDGMPSQVIGRELEAAGVIRSSLALRLWLQWLAWEEGDTRPLRAGIYDFSTTQPLREVVAQLQTAKPVEVRFTIPEGWTIAQMAAYFEEKGFFPAAEFITAANKVQPKRRSWLPDSIPSLEGYLFPDTYQIPPNEVSPERLIELMLDRFEQTALPVYKARQSGQSKIAISLADWVTLASIVEKEAVLEKERRTIAGVFWQRLKRNMPLEADPTVEYGLKIKQTPDKPLTLDQVRTPSPYNTYMNEGLPPGAIASPSLASLKATLNPEATEYLFFVARYDGSHIFSRTLEEHKQAVQQVDKQFRSKTESN</sequence>
<name>A0AAW9PZD1_9CYAN</name>
<keyword evidence="1 7" id="KW-1003">Cell membrane</keyword>
<keyword evidence="4 7" id="KW-0472">Membrane</keyword>
<evidence type="ECO:0000256" key="3">
    <source>
        <dbReference type="ARBA" id="ARBA00022989"/>
    </source>
</evidence>
<evidence type="ECO:0000256" key="2">
    <source>
        <dbReference type="ARBA" id="ARBA00022692"/>
    </source>
</evidence>
<gene>
    <name evidence="7 8" type="primary">mltG</name>
    <name evidence="8" type="ORF">V2H45_13435</name>
</gene>
<evidence type="ECO:0000313" key="9">
    <source>
        <dbReference type="Proteomes" id="UP001333818"/>
    </source>
</evidence>
<organism evidence="8 9">
    <name type="scientific">Tumidithrix elongata BACA0141</name>
    <dbReference type="NCBI Taxonomy" id="2716417"/>
    <lineage>
        <taxon>Bacteria</taxon>
        <taxon>Bacillati</taxon>
        <taxon>Cyanobacteriota</taxon>
        <taxon>Cyanophyceae</taxon>
        <taxon>Pseudanabaenales</taxon>
        <taxon>Pseudanabaenaceae</taxon>
        <taxon>Tumidithrix</taxon>
        <taxon>Tumidithrix elongata</taxon>
    </lineage>
</organism>
<dbReference type="Gene3D" id="3.30.1490.480">
    <property type="entry name" value="Endolytic murein transglycosylase"/>
    <property type="match status" value="1"/>
</dbReference>
<comment type="similarity">
    <text evidence="7">Belongs to the transglycosylase MltG family.</text>
</comment>
<keyword evidence="2 7" id="KW-0812">Transmembrane</keyword>
<evidence type="ECO:0000256" key="5">
    <source>
        <dbReference type="ARBA" id="ARBA00023239"/>
    </source>
</evidence>
<dbReference type="Pfam" id="PF02618">
    <property type="entry name" value="YceG"/>
    <property type="match status" value="1"/>
</dbReference>
<dbReference type="InterPro" id="IPR003770">
    <property type="entry name" value="MLTG-like"/>
</dbReference>
<comment type="function">
    <text evidence="7">Functions as a peptidoglycan terminase that cleaves nascent peptidoglycan strands endolytically to terminate their elongation.</text>
</comment>
<keyword evidence="9" id="KW-1185">Reference proteome</keyword>